<evidence type="ECO:0000313" key="2">
    <source>
        <dbReference type="EMBL" id="QQG45052.1"/>
    </source>
</evidence>
<dbReference type="InterPro" id="IPR048846">
    <property type="entry name" value="PaaX-like_central"/>
</dbReference>
<evidence type="ECO:0000259" key="1">
    <source>
        <dbReference type="Pfam" id="PF20803"/>
    </source>
</evidence>
<dbReference type="AlphaFoldDB" id="A0A7T5RJ17"/>
<reference evidence="2 3" key="1">
    <citation type="submission" date="2020-07" db="EMBL/GenBank/DDBJ databases">
        <title>Huge and variable diversity of episymbiotic CPR bacteria and DPANN archaea in groundwater ecosystems.</title>
        <authorList>
            <person name="He C.Y."/>
            <person name="Keren R."/>
            <person name="Whittaker M."/>
            <person name="Farag I.F."/>
            <person name="Doudna J."/>
            <person name="Cate J.H.D."/>
            <person name="Banfield J.F."/>
        </authorList>
    </citation>
    <scope>NUCLEOTIDE SEQUENCE [LARGE SCALE GENOMIC DNA]</scope>
    <source>
        <strain evidence="2">NC_groundwater_541_Ag_S-0.1um_46_50</strain>
    </source>
</reference>
<sequence length="204" mass="24036">MPKTDMTLKPNFTEKILEFLQERAEISVDMLKAMFLSPRELSRDTRRFLTYGPRPFKTSWAEQYRKHRVYAATLSRLKRQGLVTKKRQNGSSMWRITKKGSTRLEKIKKRHKNPLSLTTAHFKPARERCWVIITYDIPEKEKAKRGWLRGCLKSLQFSFLQKSVWIGNRMIPEDFIKALKERNILSGVHIFLIKKGGTIEQLPS</sequence>
<protein>
    <recommendedName>
        <fullName evidence="1">Transcriptional repressor PaaX-like central Cas2-like domain-containing protein</fullName>
    </recommendedName>
</protein>
<feature type="domain" description="Transcriptional repressor PaaX-like central Cas2-like" evidence="1">
    <location>
        <begin position="128"/>
        <end position="197"/>
    </location>
</feature>
<dbReference type="EMBL" id="CP066690">
    <property type="protein sequence ID" value="QQG45052.1"/>
    <property type="molecule type" value="Genomic_DNA"/>
</dbReference>
<evidence type="ECO:0000313" key="3">
    <source>
        <dbReference type="Proteomes" id="UP000595618"/>
    </source>
</evidence>
<dbReference type="Pfam" id="PF20803">
    <property type="entry name" value="PaaX_M"/>
    <property type="match status" value="1"/>
</dbReference>
<proteinExistence type="predicted"/>
<dbReference type="SUPFAM" id="SSF143430">
    <property type="entry name" value="TTP0101/SSO1404-like"/>
    <property type="match status" value="1"/>
</dbReference>
<dbReference type="Proteomes" id="UP000595618">
    <property type="component" value="Chromosome"/>
</dbReference>
<accession>A0A7T5RJ17</accession>
<name>A0A7T5RJ17_9BACT</name>
<gene>
    <name evidence="2" type="ORF">HYW89_03555</name>
</gene>
<organism evidence="2 3">
    <name type="scientific">Candidatus Sungiibacteriota bacterium</name>
    <dbReference type="NCBI Taxonomy" id="2750080"/>
    <lineage>
        <taxon>Bacteria</taxon>
        <taxon>Candidatus Sungiibacteriota</taxon>
    </lineage>
</organism>